<name>A0A0H5S919_BRUMA</name>
<feature type="chain" id="PRO_5009773679" evidence="1">
    <location>
        <begin position="19"/>
        <end position="77"/>
    </location>
</feature>
<evidence type="ECO:0000256" key="1">
    <source>
        <dbReference type="SAM" id="SignalP"/>
    </source>
</evidence>
<dbReference type="AlphaFoldDB" id="A0A0H5S919"/>
<proteinExistence type="predicted"/>
<accession>A0A0H5S919</accession>
<dbReference type="EMBL" id="LN856971">
    <property type="protein sequence ID" value="CRZ24645.1"/>
    <property type="molecule type" value="Genomic_DNA"/>
</dbReference>
<protein>
    <submittedName>
        <fullName evidence="2">Bm516</fullName>
    </submittedName>
</protein>
<reference evidence="2" key="1">
    <citation type="journal article" date="2007" name="Science">
        <title>Draft genome of the filarial nematode parasite Brugia malayi.</title>
        <authorList>
            <person name="Ghedin E."/>
            <person name="Wang S."/>
            <person name="Spiro D."/>
            <person name="Caler E."/>
            <person name="Zhao Q."/>
            <person name="Crabtree J."/>
            <person name="Allen J.E."/>
            <person name="Delcher A.L."/>
            <person name="Guiliano D.B."/>
            <person name="Miranda-Saavedra D."/>
            <person name="Angiuoli S.V."/>
            <person name="Creasy T."/>
            <person name="Amedeo P."/>
            <person name="Haas B."/>
            <person name="El-Sayed N.M."/>
            <person name="Wortman J.R."/>
            <person name="Feldblyum T."/>
            <person name="Tallon L."/>
            <person name="Schatz M."/>
            <person name="Shumway M."/>
            <person name="Koo H."/>
            <person name="Salzberg S.L."/>
            <person name="Schobel S."/>
            <person name="Pertea M."/>
            <person name="Pop M."/>
            <person name="White O."/>
            <person name="Barton G.J."/>
            <person name="Carlow C.K."/>
            <person name="Crawford M.J."/>
            <person name="Daub J."/>
            <person name="Dimmic M.W."/>
            <person name="Estes C.F."/>
            <person name="Foster J.M."/>
            <person name="Ganatra M."/>
            <person name="Gregory W.F."/>
            <person name="Johnson N.M."/>
            <person name="Jin J."/>
            <person name="Komuniecki R."/>
            <person name="Korf I."/>
            <person name="Kumar S."/>
            <person name="Laney S."/>
            <person name="Li B.W."/>
            <person name="Li W."/>
            <person name="Lindblom T.H."/>
            <person name="Lustigman S."/>
            <person name="Ma D."/>
            <person name="Maina C.V."/>
            <person name="Martin D.M."/>
            <person name="McCarter J.P."/>
            <person name="McReynolds L."/>
            <person name="Mitreva M."/>
            <person name="Nutman T.B."/>
            <person name="Parkinson J."/>
            <person name="Peregrin-Alvarez J.M."/>
            <person name="Poole C."/>
            <person name="Ren Q."/>
            <person name="Saunders L."/>
            <person name="Sluder A.E."/>
            <person name="Smith K."/>
            <person name="Stanke M."/>
            <person name="Unnasch T.R."/>
            <person name="Ware J."/>
            <person name="Wei A.D."/>
            <person name="Weil G."/>
            <person name="Williams D.J."/>
            <person name="Zhang Y."/>
            <person name="Williams S.A."/>
            <person name="Fraser-Liggett C."/>
            <person name="Slatko B."/>
            <person name="Blaxter M.L."/>
            <person name="Scott A.L."/>
        </authorList>
    </citation>
    <scope>NUCLEOTIDE SEQUENCE</scope>
    <source>
        <strain evidence="2">FR3</strain>
    </source>
</reference>
<reference evidence="2" key="2">
    <citation type="submission" date="2012-12" db="EMBL/GenBank/DDBJ databases">
        <authorList>
            <person name="Gao Y.W."/>
            <person name="Fan S.T."/>
            <person name="Sun H.T."/>
            <person name="Wang Z."/>
            <person name="Gao X.L."/>
            <person name="Li Y.G."/>
            <person name="Wang T.C."/>
            <person name="Zhang K."/>
            <person name="Xu W.W."/>
            <person name="Yu Z.J."/>
            <person name="Xia X.Z."/>
        </authorList>
    </citation>
    <scope>NUCLEOTIDE SEQUENCE</scope>
    <source>
        <strain evidence="2">FR3</strain>
    </source>
</reference>
<gene>
    <name evidence="2 3" type="ORF">Bm516</name>
    <name evidence="2" type="ORF">BM_Bm516</name>
</gene>
<keyword evidence="1" id="KW-0732">Signal</keyword>
<evidence type="ECO:0000313" key="2">
    <source>
        <dbReference type="EMBL" id="CRZ24645.1"/>
    </source>
</evidence>
<feature type="signal peptide" evidence="1">
    <location>
        <begin position="1"/>
        <end position="18"/>
    </location>
</feature>
<sequence>MNLSTYIIIFICIGLIFGKKETHKKGIKGLTSRKYLNKKKKPTPKQKCKDKWKDCSQVMLYGDCFRFPHYASGDAIR</sequence>
<dbReference type="WormBase" id="Bm516">
    <property type="protein sequence ID" value="BM43848"/>
    <property type="gene ID" value="WBGene00220777"/>
</dbReference>
<organism evidence="2">
    <name type="scientific">Brugia malayi</name>
    <name type="common">Filarial nematode worm</name>
    <dbReference type="NCBI Taxonomy" id="6279"/>
    <lineage>
        <taxon>Eukaryota</taxon>
        <taxon>Metazoa</taxon>
        <taxon>Ecdysozoa</taxon>
        <taxon>Nematoda</taxon>
        <taxon>Chromadorea</taxon>
        <taxon>Rhabditida</taxon>
        <taxon>Spirurina</taxon>
        <taxon>Spiruromorpha</taxon>
        <taxon>Filarioidea</taxon>
        <taxon>Onchocercidae</taxon>
        <taxon>Brugia</taxon>
    </lineage>
</organism>
<evidence type="ECO:0000313" key="3">
    <source>
        <dbReference type="WormBase" id="Bm516"/>
    </source>
</evidence>